<name>A0A8J4YCY7_CHIOP</name>
<dbReference type="PANTHER" id="PTHR46704">
    <property type="entry name" value="CXC DOMAIN-CONTAINING PROTEIN-RELATED"/>
    <property type="match status" value="1"/>
</dbReference>
<comment type="caution">
    <text evidence="1">The sequence shown here is derived from an EMBL/GenBank/DDBJ whole genome shotgun (WGS) entry which is preliminary data.</text>
</comment>
<dbReference type="EMBL" id="JACEEZ010005375">
    <property type="protein sequence ID" value="KAG0725678.1"/>
    <property type="molecule type" value="Genomic_DNA"/>
</dbReference>
<keyword evidence="2" id="KW-1185">Reference proteome</keyword>
<protein>
    <submittedName>
        <fullName evidence="1">Uncharacterized protein</fullName>
    </submittedName>
</protein>
<dbReference type="AlphaFoldDB" id="A0A8J4YCY7"/>
<accession>A0A8J4YCY7</accession>
<proteinExistence type="predicted"/>
<reference evidence="1" key="1">
    <citation type="submission" date="2020-07" db="EMBL/GenBank/DDBJ databases">
        <title>The High-quality genome of the commercially important snow crab, Chionoecetes opilio.</title>
        <authorList>
            <person name="Jeong J.-H."/>
            <person name="Ryu S."/>
        </authorList>
    </citation>
    <scope>NUCLEOTIDE SEQUENCE</scope>
    <source>
        <strain evidence="1">MADBK_172401_WGS</strain>
        <tissue evidence="1">Digestive gland</tissue>
    </source>
</reference>
<sequence length="396" mass="43523">MTQLRKQIAPVQIANTKDEEGKLRQGKKSHLTNILAQKTQEEPSGSFDVRVLDDGKQVFATSGASVVCSGTDHSMPPCDHEEADTRIVVHLQDALESGCTTCLVRTVDTDVLVILIGKYHFLASKYPSADIWVAFGSGKNFLFLHINAICSTLGKEKSTALPVFHSFTGCDTTSSFFGKGEKVGWEAWGAYTEVTDAFNFIVEHPHAQITVDCQEFQMLERFTVVIYDKTSSSGVGDEARKELFCQKNRTMENIPPTQQALLQHTKRAVYQAGIWTTCHQAQQQTPTAEGCGWTLDAETKSWVPVWSSQPAAAKAVSELVKCACKSAAGCGGRCSCKKASWKCTELCSCKSLLAWKGLFSSAGDILRPKRSSLSNINFEQLVFVRGNMHLLGYKEV</sequence>
<gene>
    <name evidence="1" type="ORF">GWK47_038126</name>
</gene>
<dbReference type="OrthoDB" id="6782145at2759"/>
<organism evidence="1 2">
    <name type="scientific">Chionoecetes opilio</name>
    <name type="common">Atlantic snow crab</name>
    <name type="synonym">Cancer opilio</name>
    <dbReference type="NCBI Taxonomy" id="41210"/>
    <lineage>
        <taxon>Eukaryota</taxon>
        <taxon>Metazoa</taxon>
        <taxon>Ecdysozoa</taxon>
        <taxon>Arthropoda</taxon>
        <taxon>Crustacea</taxon>
        <taxon>Multicrustacea</taxon>
        <taxon>Malacostraca</taxon>
        <taxon>Eumalacostraca</taxon>
        <taxon>Eucarida</taxon>
        <taxon>Decapoda</taxon>
        <taxon>Pleocyemata</taxon>
        <taxon>Brachyura</taxon>
        <taxon>Eubrachyura</taxon>
        <taxon>Majoidea</taxon>
        <taxon>Majidae</taxon>
        <taxon>Chionoecetes</taxon>
    </lineage>
</organism>
<dbReference type="PANTHER" id="PTHR46704:SF9">
    <property type="entry name" value="BHLH DOMAIN-CONTAINING PROTEIN"/>
    <property type="match status" value="1"/>
</dbReference>
<dbReference type="Proteomes" id="UP000770661">
    <property type="component" value="Unassembled WGS sequence"/>
</dbReference>
<evidence type="ECO:0000313" key="1">
    <source>
        <dbReference type="EMBL" id="KAG0725678.1"/>
    </source>
</evidence>
<evidence type="ECO:0000313" key="2">
    <source>
        <dbReference type="Proteomes" id="UP000770661"/>
    </source>
</evidence>